<evidence type="ECO:0000313" key="2">
    <source>
        <dbReference type="Proteomes" id="UP000245383"/>
    </source>
</evidence>
<dbReference type="AlphaFoldDB" id="A0A2T9YPQ4"/>
<dbReference type="EMBL" id="MBFR01000096">
    <property type="protein sequence ID" value="PVU94309.1"/>
    <property type="molecule type" value="Genomic_DNA"/>
</dbReference>
<dbReference type="Proteomes" id="UP000245383">
    <property type="component" value="Unassembled WGS sequence"/>
</dbReference>
<comment type="caution">
    <text evidence="1">The sequence shown here is derived from an EMBL/GenBank/DDBJ whole genome shotgun (WGS) entry which is preliminary data.</text>
</comment>
<dbReference type="OrthoDB" id="41266at2759"/>
<name>A0A2T9YPQ4_9FUNG</name>
<keyword evidence="2" id="KW-1185">Reference proteome</keyword>
<sequence>MQQTRQACNIIRKSHTNSLDNHTEDGSYTNDGFLGVHDLPFDFEHIVHHIGFVETVFQVSLDKSPIILGTDKLTSWVVDQLY</sequence>
<protein>
    <submittedName>
        <fullName evidence="1">Uncharacterized protein</fullName>
    </submittedName>
</protein>
<reference evidence="1 2" key="1">
    <citation type="journal article" date="2018" name="MBio">
        <title>Comparative Genomics Reveals the Core Gene Toolbox for the Fungus-Insect Symbiosis.</title>
        <authorList>
            <person name="Wang Y."/>
            <person name="Stata M."/>
            <person name="Wang W."/>
            <person name="Stajich J.E."/>
            <person name="White M.M."/>
            <person name="Moncalvo J.M."/>
        </authorList>
    </citation>
    <scope>NUCLEOTIDE SEQUENCE [LARGE SCALE GENOMIC DNA]</scope>
    <source>
        <strain evidence="1 2">SWE-8-4</strain>
    </source>
</reference>
<gene>
    <name evidence="1" type="ORF">BB561_002651</name>
</gene>
<evidence type="ECO:0000313" key="1">
    <source>
        <dbReference type="EMBL" id="PVU94309.1"/>
    </source>
</evidence>
<dbReference type="STRING" id="133385.A0A2T9YPQ4"/>
<organism evidence="1 2">
    <name type="scientific">Smittium simulii</name>
    <dbReference type="NCBI Taxonomy" id="133385"/>
    <lineage>
        <taxon>Eukaryota</taxon>
        <taxon>Fungi</taxon>
        <taxon>Fungi incertae sedis</taxon>
        <taxon>Zoopagomycota</taxon>
        <taxon>Kickxellomycotina</taxon>
        <taxon>Harpellomycetes</taxon>
        <taxon>Harpellales</taxon>
        <taxon>Legeriomycetaceae</taxon>
        <taxon>Smittium</taxon>
    </lineage>
</organism>
<accession>A0A2T9YPQ4</accession>
<proteinExistence type="predicted"/>